<dbReference type="AlphaFoldDB" id="A0A645I8E1"/>
<evidence type="ECO:0000313" key="1">
    <source>
        <dbReference type="EMBL" id="MPN47062.1"/>
    </source>
</evidence>
<proteinExistence type="predicted"/>
<organism evidence="1">
    <name type="scientific">bioreactor metagenome</name>
    <dbReference type="NCBI Taxonomy" id="1076179"/>
    <lineage>
        <taxon>unclassified sequences</taxon>
        <taxon>metagenomes</taxon>
        <taxon>ecological metagenomes</taxon>
    </lineage>
</organism>
<protein>
    <submittedName>
        <fullName evidence="1">Uncharacterized protein</fullName>
    </submittedName>
</protein>
<accession>A0A645I8E1</accession>
<comment type="caution">
    <text evidence="1">The sequence shown here is derived from an EMBL/GenBank/DDBJ whole genome shotgun (WGS) entry which is preliminary data.</text>
</comment>
<sequence length="72" mass="8085">MEKFNVKIRVIGKIKNISGDSNYRVINAITKNSDRISVNTLLDSWDEGDEVVREVLILSLLGIIDLEGGYYA</sequence>
<reference evidence="1" key="1">
    <citation type="submission" date="2019-08" db="EMBL/GenBank/DDBJ databases">
        <authorList>
            <person name="Kucharzyk K."/>
            <person name="Murdoch R.W."/>
            <person name="Higgins S."/>
            <person name="Loffler F."/>
        </authorList>
    </citation>
    <scope>NUCLEOTIDE SEQUENCE</scope>
</reference>
<gene>
    <name evidence="1" type="ORF">SDC9_194662</name>
</gene>
<dbReference type="EMBL" id="VSSQ01108248">
    <property type="protein sequence ID" value="MPN47062.1"/>
    <property type="molecule type" value="Genomic_DNA"/>
</dbReference>
<name>A0A645I8E1_9ZZZZ</name>